<evidence type="ECO:0000313" key="1">
    <source>
        <dbReference type="EMBL" id="MBP3949523.1"/>
    </source>
</evidence>
<evidence type="ECO:0000313" key="2">
    <source>
        <dbReference type="Proteomes" id="UP000678228"/>
    </source>
</evidence>
<proteinExistence type="predicted"/>
<evidence type="ECO:0008006" key="3">
    <source>
        <dbReference type="Google" id="ProtNLM"/>
    </source>
</evidence>
<sequence length="75" mass="8993">MYVTLKELADYLDLPYIYIEQQVKKGNIKTMNDGNQLLVNQDHFAWHKEQIEKKKKQLLTDEEPLPEDWDAKDED</sequence>
<dbReference type="Proteomes" id="UP000678228">
    <property type="component" value="Unassembled WGS sequence"/>
</dbReference>
<organism evidence="1 2">
    <name type="scientific">Halalkalibacter suaedae</name>
    <dbReference type="NCBI Taxonomy" id="2822140"/>
    <lineage>
        <taxon>Bacteria</taxon>
        <taxon>Bacillati</taxon>
        <taxon>Bacillota</taxon>
        <taxon>Bacilli</taxon>
        <taxon>Bacillales</taxon>
        <taxon>Bacillaceae</taxon>
        <taxon>Halalkalibacter</taxon>
    </lineage>
</organism>
<gene>
    <name evidence="1" type="ORF">J7W16_00160</name>
</gene>
<protein>
    <recommendedName>
        <fullName evidence="3">Helix-turn-helix domain-containing protein</fullName>
    </recommendedName>
</protein>
<reference evidence="1" key="1">
    <citation type="submission" date="2021-03" db="EMBL/GenBank/DDBJ databases">
        <title>Bacillus suaedae sp. nov., isolated from Suaeda aralocaspica.</title>
        <authorList>
            <person name="Lei R.F.R."/>
        </authorList>
    </citation>
    <scope>NUCLEOTIDE SEQUENCE</scope>
    <source>
        <strain evidence="1">YZJH907-2</strain>
    </source>
</reference>
<keyword evidence="2" id="KW-1185">Reference proteome</keyword>
<dbReference type="RefSeq" id="WP_210594909.1">
    <property type="nucleotide sequence ID" value="NZ_JAGKSQ010000001.1"/>
</dbReference>
<dbReference type="EMBL" id="JAGKSQ010000001">
    <property type="protein sequence ID" value="MBP3949523.1"/>
    <property type="molecule type" value="Genomic_DNA"/>
</dbReference>
<accession>A0A940WPM5</accession>
<name>A0A940WPM5_9BACI</name>
<comment type="caution">
    <text evidence="1">The sequence shown here is derived from an EMBL/GenBank/DDBJ whole genome shotgun (WGS) entry which is preliminary data.</text>
</comment>
<dbReference type="AlphaFoldDB" id="A0A940WPM5"/>